<dbReference type="Proteomes" id="UP001637994">
    <property type="component" value="Unassembled WGS sequence"/>
</dbReference>
<gene>
    <name evidence="10" type="ORF">ACCQ42_03790</name>
</gene>
<evidence type="ECO:0000256" key="9">
    <source>
        <dbReference type="SAM" id="Phobius"/>
    </source>
</evidence>
<feature type="transmembrane region" description="Helical" evidence="9">
    <location>
        <begin position="143"/>
        <end position="161"/>
    </location>
</feature>
<keyword evidence="11" id="KW-1185">Reference proteome</keyword>
<proteinExistence type="inferred from homology"/>
<keyword evidence="6 9" id="KW-1133">Transmembrane helix</keyword>
<accession>A0ABW9MC49</accession>
<feature type="transmembrane region" description="Helical" evidence="9">
    <location>
        <begin position="12"/>
        <end position="32"/>
    </location>
</feature>
<keyword evidence="4" id="KW-1003">Cell membrane</keyword>
<evidence type="ECO:0000256" key="1">
    <source>
        <dbReference type="ARBA" id="ARBA00004651"/>
    </source>
</evidence>
<name>A0ABW9MC49_9FIRM</name>
<dbReference type="PANTHER" id="PTHR30477:SF3">
    <property type="entry name" value="METAL TRANSPORT SYSTEM MEMBRANE PROTEIN CT_069-RELATED"/>
    <property type="match status" value="1"/>
</dbReference>
<comment type="subcellular location">
    <subcellularLocation>
        <location evidence="1 8">Cell membrane</location>
        <topology evidence="1 8">Multi-pass membrane protein</topology>
    </subcellularLocation>
</comment>
<feature type="transmembrane region" description="Helical" evidence="9">
    <location>
        <begin position="37"/>
        <end position="57"/>
    </location>
</feature>
<dbReference type="InterPro" id="IPR037294">
    <property type="entry name" value="ABC_BtuC-like"/>
</dbReference>
<sequence>MDVLFSYSFKIIAIGTILLASLASLVGIINVYKDQSLIGDAMGHSTYAGLVLAFILTGMKSSWVLLIGACLSAALSYFLIEYSSKNTKIGPDANMAIYLSGFFGLGLVFKSYIQGNPAFASSRQAGLDNYIFGQAAYLLEDDIWLIGGVLLIALIIFAINYRNIKAYLFDPEFAYMVNINTKILDILVLFITILTIGVGIKAVGVILIASFMVLPTLAASKLSHSFGRVLVISIVISALSAFIGSYISTIFKGFSTGPTIIIIQASFAILAQIIKILRRK</sequence>
<keyword evidence="7 9" id="KW-0472">Membrane</keyword>
<evidence type="ECO:0000256" key="7">
    <source>
        <dbReference type="ARBA" id="ARBA00023136"/>
    </source>
</evidence>
<dbReference type="PANTHER" id="PTHR30477">
    <property type="entry name" value="ABC-TRANSPORTER METAL-BINDING PROTEIN"/>
    <property type="match status" value="1"/>
</dbReference>
<keyword evidence="3 8" id="KW-0813">Transport</keyword>
<evidence type="ECO:0000313" key="10">
    <source>
        <dbReference type="EMBL" id="MFO3666888.1"/>
    </source>
</evidence>
<evidence type="ECO:0000256" key="6">
    <source>
        <dbReference type="ARBA" id="ARBA00022989"/>
    </source>
</evidence>
<comment type="caution">
    <text evidence="10">The sequence shown here is derived from an EMBL/GenBank/DDBJ whole genome shotgun (WGS) entry which is preliminary data.</text>
</comment>
<dbReference type="Gene3D" id="1.10.3470.10">
    <property type="entry name" value="ABC transporter involved in vitamin B12 uptake, BtuC"/>
    <property type="match status" value="1"/>
</dbReference>
<keyword evidence="5 8" id="KW-0812">Transmembrane</keyword>
<dbReference type="Pfam" id="PF00950">
    <property type="entry name" value="ABC-3"/>
    <property type="match status" value="1"/>
</dbReference>
<evidence type="ECO:0000256" key="4">
    <source>
        <dbReference type="ARBA" id="ARBA00022475"/>
    </source>
</evidence>
<feature type="transmembrane region" description="Helical" evidence="9">
    <location>
        <begin position="63"/>
        <end position="83"/>
    </location>
</feature>
<dbReference type="RefSeq" id="WP_410035435.1">
    <property type="nucleotide sequence ID" value="NZ_JBGMEF010000017.1"/>
</dbReference>
<protein>
    <submittedName>
        <fullName evidence="10">Metal ABC transporter permease</fullName>
    </submittedName>
</protein>
<feature type="transmembrane region" description="Helical" evidence="9">
    <location>
        <begin position="259"/>
        <end position="277"/>
    </location>
</feature>
<dbReference type="EMBL" id="JBGMEF010000017">
    <property type="protein sequence ID" value="MFO3666888.1"/>
    <property type="molecule type" value="Genomic_DNA"/>
</dbReference>
<feature type="transmembrane region" description="Helical" evidence="9">
    <location>
        <begin position="226"/>
        <end position="247"/>
    </location>
</feature>
<dbReference type="SUPFAM" id="SSF81345">
    <property type="entry name" value="ABC transporter involved in vitamin B12 uptake, BtuC"/>
    <property type="match status" value="1"/>
</dbReference>
<comment type="similarity">
    <text evidence="2 8">Belongs to the ABC-3 integral membrane protein family.</text>
</comment>
<dbReference type="InterPro" id="IPR001626">
    <property type="entry name" value="ABC_TroCD"/>
</dbReference>
<evidence type="ECO:0000256" key="3">
    <source>
        <dbReference type="ARBA" id="ARBA00022448"/>
    </source>
</evidence>
<reference evidence="10 11" key="1">
    <citation type="journal article" date="2025" name="Anaerobe">
        <title>Description of Anaerococcus kampingiae sp. nov., Anaerococcus groningensis sp. nov., Anaerococcus martiniensis sp. nov., and Anaerococcus cruorum sp. nov., isolated from human clinical specimens.</title>
        <authorList>
            <person name="Boiten K.E."/>
            <person name="Meijer J."/>
            <person name="van Wezel E.M."/>
            <person name="Veloo A.C.M."/>
        </authorList>
    </citation>
    <scope>NUCLEOTIDE SEQUENCE [LARGE SCALE GENOMIC DNA]</scope>
    <source>
        <strain evidence="10 11">ENR0874</strain>
    </source>
</reference>
<evidence type="ECO:0000313" key="11">
    <source>
        <dbReference type="Proteomes" id="UP001637994"/>
    </source>
</evidence>
<evidence type="ECO:0000256" key="5">
    <source>
        <dbReference type="ARBA" id="ARBA00022692"/>
    </source>
</evidence>
<organism evidence="10 11">
    <name type="scientific">Anaerococcus kampingae</name>
    <dbReference type="NCBI Taxonomy" id="3115614"/>
    <lineage>
        <taxon>Bacteria</taxon>
        <taxon>Bacillati</taxon>
        <taxon>Bacillota</taxon>
        <taxon>Tissierellia</taxon>
        <taxon>Tissierellales</taxon>
        <taxon>Peptoniphilaceae</taxon>
        <taxon>Anaerococcus</taxon>
    </lineage>
</organism>
<feature type="transmembrane region" description="Helical" evidence="9">
    <location>
        <begin position="95"/>
        <end position="113"/>
    </location>
</feature>
<evidence type="ECO:0000256" key="8">
    <source>
        <dbReference type="RuleBase" id="RU003943"/>
    </source>
</evidence>
<evidence type="ECO:0000256" key="2">
    <source>
        <dbReference type="ARBA" id="ARBA00008034"/>
    </source>
</evidence>